<evidence type="ECO:0000313" key="1">
    <source>
        <dbReference type="EMBL" id="KKS48319.1"/>
    </source>
</evidence>
<name>A0A0G0ZI14_9BACT</name>
<evidence type="ECO:0008006" key="3">
    <source>
        <dbReference type="Google" id="ProtNLM"/>
    </source>
</evidence>
<dbReference type="PATRIC" id="fig|1618756.3.peg.14"/>
<comment type="caution">
    <text evidence="1">The sequence shown here is derived from an EMBL/GenBank/DDBJ whole genome shotgun (WGS) entry which is preliminary data.</text>
</comment>
<reference evidence="1 2" key="1">
    <citation type="journal article" date="2015" name="Nature">
        <title>rRNA introns, odd ribosomes, and small enigmatic genomes across a large radiation of phyla.</title>
        <authorList>
            <person name="Brown C.T."/>
            <person name="Hug L.A."/>
            <person name="Thomas B.C."/>
            <person name="Sharon I."/>
            <person name="Castelle C.J."/>
            <person name="Singh A."/>
            <person name="Wilkins M.J."/>
            <person name="Williams K.H."/>
            <person name="Banfield J.F."/>
        </authorList>
    </citation>
    <scope>NUCLEOTIDE SEQUENCE [LARGE SCALE GENOMIC DNA]</scope>
</reference>
<evidence type="ECO:0000313" key="2">
    <source>
        <dbReference type="Proteomes" id="UP000034704"/>
    </source>
</evidence>
<organism evidence="1 2">
    <name type="scientific">Candidatus Nomurabacteria bacterium GW2011_GWC2_42_20</name>
    <dbReference type="NCBI Taxonomy" id="1618756"/>
    <lineage>
        <taxon>Bacteria</taxon>
        <taxon>Candidatus Nomuraibacteriota</taxon>
    </lineage>
</organism>
<gene>
    <name evidence="1" type="ORF">UV12_C0001G0014</name>
</gene>
<dbReference type="STRING" id="1618756.UV12_C0001G0014"/>
<dbReference type="AlphaFoldDB" id="A0A0G0ZI14"/>
<accession>A0A0G0ZI14</accession>
<dbReference type="EMBL" id="LCDG01000001">
    <property type="protein sequence ID" value="KKS48319.1"/>
    <property type="molecule type" value="Genomic_DNA"/>
</dbReference>
<proteinExistence type="predicted"/>
<dbReference type="Proteomes" id="UP000034704">
    <property type="component" value="Unassembled WGS sequence"/>
</dbReference>
<sequence length="187" mass="19465">MIVSLGLFTIVLFIATSAFLSVINADRKSRATRIATDNLNLALEDMMRKIKTGYAYGCVGAGDCASGTAFSFTSQNGVNFIYKRGVGSGAIVSGTASSGCGSTFYTSTQGCLLREEGGTTVPMIATSPEIDIKSLKFAVSGSAVFPDRSQPVVVVTIDGSIGADLPNTAGKSAFSIQTVVTQRPYDM</sequence>
<protein>
    <recommendedName>
        <fullName evidence="3">Type 4 fimbrial biogenesis protein PilX N-terminal domain-containing protein</fullName>
    </recommendedName>
</protein>